<protein>
    <submittedName>
        <fullName evidence="1">Gp64</fullName>
    </submittedName>
</protein>
<accession>A0A6P2GFS3</accession>
<evidence type="ECO:0000313" key="2">
    <source>
        <dbReference type="Proteomes" id="UP000494201"/>
    </source>
</evidence>
<reference evidence="1 2" key="1">
    <citation type="submission" date="2019-09" db="EMBL/GenBank/DDBJ databases">
        <authorList>
            <person name="Depoorter E."/>
        </authorList>
    </citation>
    <scope>NUCLEOTIDE SEQUENCE [LARGE SCALE GENOMIC DNA]</scope>
    <source>
        <strain evidence="1">LMG 20980</strain>
    </source>
</reference>
<proteinExistence type="predicted"/>
<organism evidence="1 2">
    <name type="scientific">Burkholderia anthina</name>
    <dbReference type="NCBI Taxonomy" id="179879"/>
    <lineage>
        <taxon>Bacteria</taxon>
        <taxon>Pseudomonadati</taxon>
        <taxon>Pseudomonadota</taxon>
        <taxon>Betaproteobacteria</taxon>
        <taxon>Burkholderiales</taxon>
        <taxon>Burkholderiaceae</taxon>
        <taxon>Burkholderia</taxon>
        <taxon>Burkholderia cepacia complex</taxon>
    </lineage>
</organism>
<dbReference type="AlphaFoldDB" id="A0A6P2GFS3"/>
<gene>
    <name evidence="1" type="ORF">BAN20980_04602</name>
</gene>
<evidence type="ECO:0000313" key="1">
    <source>
        <dbReference type="EMBL" id="VVU51879.1"/>
    </source>
</evidence>
<sequence length="114" mass="13190">MPVRLWVEIPDGTYSAPRRRGAGGMVIYERTREIDATVFRIARIATVKRQLIASVEVDAFIPEMYRTRIPQVDARWVEPGVFRTKAYVHRNRKSREMGQFLESGALVLDLREAQ</sequence>
<name>A0A6P2GFS3_9BURK</name>
<dbReference type="Proteomes" id="UP000494201">
    <property type="component" value="Unassembled WGS sequence"/>
</dbReference>
<dbReference type="EMBL" id="CABVLY010000019">
    <property type="protein sequence ID" value="VVU51879.1"/>
    <property type="molecule type" value="Genomic_DNA"/>
</dbReference>